<evidence type="ECO:0000313" key="1">
    <source>
        <dbReference type="EMBL" id="EWS76446.1"/>
    </source>
</evidence>
<dbReference type="InParanoid" id="W7XKE0"/>
<protein>
    <submittedName>
        <fullName evidence="1">Uncharacterized protein</fullName>
    </submittedName>
</protein>
<reference evidence="2" key="1">
    <citation type="journal article" date="2006" name="PLoS Biol.">
        <title>Macronuclear genome sequence of the ciliate Tetrahymena thermophila, a model eukaryote.</title>
        <authorList>
            <person name="Eisen J.A."/>
            <person name="Coyne R.S."/>
            <person name="Wu M."/>
            <person name="Wu D."/>
            <person name="Thiagarajan M."/>
            <person name="Wortman J.R."/>
            <person name="Badger J.H."/>
            <person name="Ren Q."/>
            <person name="Amedeo P."/>
            <person name="Jones K.M."/>
            <person name="Tallon L.J."/>
            <person name="Delcher A.L."/>
            <person name="Salzberg S.L."/>
            <person name="Silva J.C."/>
            <person name="Haas B.J."/>
            <person name="Majoros W.H."/>
            <person name="Farzad M."/>
            <person name="Carlton J.M."/>
            <person name="Smith R.K. Jr."/>
            <person name="Garg J."/>
            <person name="Pearlman R.E."/>
            <person name="Karrer K.M."/>
            <person name="Sun L."/>
            <person name="Manning G."/>
            <person name="Elde N.C."/>
            <person name="Turkewitz A.P."/>
            <person name="Asai D.J."/>
            <person name="Wilkes D.E."/>
            <person name="Wang Y."/>
            <person name="Cai H."/>
            <person name="Collins K."/>
            <person name="Stewart B.A."/>
            <person name="Lee S.R."/>
            <person name="Wilamowska K."/>
            <person name="Weinberg Z."/>
            <person name="Ruzzo W.L."/>
            <person name="Wloga D."/>
            <person name="Gaertig J."/>
            <person name="Frankel J."/>
            <person name="Tsao C.-C."/>
            <person name="Gorovsky M.A."/>
            <person name="Keeling P.J."/>
            <person name="Waller R.F."/>
            <person name="Patron N.J."/>
            <person name="Cherry J.M."/>
            <person name="Stover N.A."/>
            <person name="Krieger C.J."/>
            <person name="del Toro C."/>
            <person name="Ryder H.F."/>
            <person name="Williamson S.C."/>
            <person name="Barbeau R.A."/>
            <person name="Hamilton E.P."/>
            <person name="Orias E."/>
        </authorList>
    </citation>
    <scope>NUCLEOTIDE SEQUENCE [LARGE SCALE GENOMIC DNA]</scope>
    <source>
        <strain evidence="2">SB210</strain>
    </source>
</reference>
<dbReference type="KEGG" id="tet:TTHERM_000071009"/>
<dbReference type="EMBL" id="GG662853">
    <property type="protein sequence ID" value="EWS76446.1"/>
    <property type="molecule type" value="Genomic_DNA"/>
</dbReference>
<dbReference type="GeneID" id="24437097"/>
<proteinExistence type="predicted"/>
<keyword evidence="2" id="KW-1185">Reference proteome</keyword>
<gene>
    <name evidence="1" type="ORF">TTHERM_000071009</name>
</gene>
<dbReference type="Proteomes" id="UP000009168">
    <property type="component" value="Unassembled WGS sequence"/>
</dbReference>
<organism evidence="1 2">
    <name type="scientific">Tetrahymena thermophila (strain SB210)</name>
    <dbReference type="NCBI Taxonomy" id="312017"/>
    <lineage>
        <taxon>Eukaryota</taxon>
        <taxon>Sar</taxon>
        <taxon>Alveolata</taxon>
        <taxon>Ciliophora</taxon>
        <taxon>Intramacronucleata</taxon>
        <taxon>Oligohymenophorea</taxon>
        <taxon>Hymenostomatida</taxon>
        <taxon>Tetrahymenina</taxon>
        <taxon>Tetrahymenidae</taxon>
        <taxon>Tetrahymena</taxon>
    </lineage>
</organism>
<sequence length="197" mass="22706">MKIFTQETKYYFLENTHHNNFTNHQSTFFRRYSNNSISLQCGRKFYNKLITQPSGFPQKIVTTYQAFFSWGLLKVQQITSLLFREADIHYMANLSWTSPLYIPQPQFPVITGKLNVSILRIFKKRSSKIISDVIKCQIGFLEISQNVLPLILITFSVSKVNCIINGLVSQFNLQLLVNLNLANVIILVLEACSIAFI</sequence>
<dbReference type="RefSeq" id="XP_012651019.1">
    <property type="nucleotide sequence ID" value="XM_012795565.1"/>
</dbReference>
<accession>W7XKE0</accession>
<dbReference type="AlphaFoldDB" id="W7XKE0"/>
<name>W7XKE0_TETTS</name>
<evidence type="ECO:0000313" key="2">
    <source>
        <dbReference type="Proteomes" id="UP000009168"/>
    </source>
</evidence>